<evidence type="ECO:0000313" key="1">
    <source>
        <dbReference type="EMBL" id="KAJ7533480.1"/>
    </source>
</evidence>
<gene>
    <name evidence="1" type="ORF">O6H91_13G051200</name>
</gene>
<dbReference type="Proteomes" id="UP001162992">
    <property type="component" value="Chromosome 13"/>
</dbReference>
<accession>A0ACC2BUW0</accession>
<comment type="caution">
    <text evidence="1">The sequence shown here is derived from an EMBL/GenBank/DDBJ whole genome shotgun (WGS) entry which is preliminary data.</text>
</comment>
<dbReference type="EMBL" id="CM055104">
    <property type="protein sequence ID" value="KAJ7533480.1"/>
    <property type="molecule type" value="Genomic_DNA"/>
</dbReference>
<reference evidence="2" key="1">
    <citation type="journal article" date="2024" name="Proc. Natl. Acad. Sci. U.S.A.">
        <title>Extraordinary preservation of gene collinearity over three hundred million years revealed in homosporous lycophytes.</title>
        <authorList>
            <person name="Li C."/>
            <person name="Wickell D."/>
            <person name="Kuo L.Y."/>
            <person name="Chen X."/>
            <person name="Nie B."/>
            <person name="Liao X."/>
            <person name="Peng D."/>
            <person name="Ji J."/>
            <person name="Jenkins J."/>
            <person name="Williams M."/>
            <person name="Shu S."/>
            <person name="Plott C."/>
            <person name="Barry K."/>
            <person name="Rajasekar S."/>
            <person name="Grimwood J."/>
            <person name="Han X."/>
            <person name="Sun S."/>
            <person name="Hou Z."/>
            <person name="He W."/>
            <person name="Dai G."/>
            <person name="Sun C."/>
            <person name="Schmutz J."/>
            <person name="Leebens-Mack J.H."/>
            <person name="Li F.W."/>
            <person name="Wang L."/>
        </authorList>
    </citation>
    <scope>NUCLEOTIDE SEQUENCE [LARGE SCALE GENOMIC DNA]</scope>
    <source>
        <strain evidence="2">cv. PW_Plant_1</strain>
    </source>
</reference>
<keyword evidence="2" id="KW-1185">Reference proteome</keyword>
<evidence type="ECO:0000313" key="2">
    <source>
        <dbReference type="Proteomes" id="UP001162992"/>
    </source>
</evidence>
<name>A0ACC2BUW0_DIPCM</name>
<sequence>MASKPSGRPSSSSGDAKKTPPQMVYRADSRPPSEIFKNGFKPRGGASGDDDLLAHVVGGENLLKTGLISTSQSLRIPPLFLKPIPKQDGSLDMYGPDAHTVYTRRGGWVYYINTTNLDMVYVPDKLPQKTKYLYQQEWAVKSPIPGSNIRLAHHVEGYMRRYQDFKDPIRGPDALFPVDKPDPFKEKIENPNYAFKK</sequence>
<organism evidence="1 2">
    <name type="scientific">Diphasiastrum complanatum</name>
    <name type="common">Issler's clubmoss</name>
    <name type="synonym">Lycopodium complanatum</name>
    <dbReference type="NCBI Taxonomy" id="34168"/>
    <lineage>
        <taxon>Eukaryota</taxon>
        <taxon>Viridiplantae</taxon>
        <taxon>Streptophyta</taxon>
        <taxon>Embryophyta</taxon>
        <taxon>Tracheophyta</taxon>
        <taxon>Lycopodiopsida</taxon>
        <taxon>Lycopodiales</taxon>
        <taxon>Lycopodiaceae</taxon>
        <taxon>Lycopodioideae</taxon>
        <taxon>Diphasiastrum</taxon>
    </lineage>
</organism>
<protein>
    <submittedName>
        <fullName evidence="1">Uncharacterized protein</fullName>
    </submittedName>
</protein>
<proteinExistence type="predicted"/>